<dbReference type="InterPro" id="IPR045063">
    <property type="entry name" value="Dynamin_N"/>
</dbReference>
<dbReference type="Gene3D" id="3.40.50.300">
    <property type="entry name" value="P-loop containing nucleotide triphosphate hydrolases"/>
    <property type="match status" value="1"/>
</dbReference>
<dbReference type="InterPro" id="IPR027094">
    <property type="entry name" value="Mitofusin_fam"/>
</dbReference>
<comment type="subcellular location">
    <subcellularLocation>
        <location evidence="1">Membrane</location>
    </subcellularLocation>
</comment>
<gene>
    <name evidence="7" type="ORF">GSF22_30505</name>
</gene>
<dbReference type="PANTHER" id="PTHR10465:SF0">
    <property type="entry name" value="SARCALUMENIN"/>
    <property type="match status" value="1"/>
</dbReference>
<feature type="domain" description="Dynamin N-terminal" evidence="6">
    <location>
        <begin position="32"/>
        <end position="148"/>
    </location>
</feature>
<reference evidence="7 8" key="1">
    <citation type="submission" date="2019-12" db="EMBL/GenBank/DDBJ databases">
        <title>Whole genome sequencing of endophytic Actinobacterium Micromonospora sp. MPMI6T.</title>
        <authorList>
            <person name="Evv R."/>
            <person name="Podile A.R."/>
        </authorList>
    </citation>
    <scope>NUCLEOTIDE SEQUENCE [LARGE SCALE GENOMIC DNA]</scope>
    <source>
        <strain evidence="7 8">MPMI6</strain>
    </source>
</reference>
<comment type="caution">
    <text evidence="7">The sequence shown here is derived from an EMBL/GenBank/DDBJ whole genome shotgun (WGS) entry which is preliminary data.</text>
</comment>
<dbReference type="Proteomes" id="UP000823521">
    <property type="component" value="Unassembled WGS sequence"/>
</dbReference>
<evidence type="ECO:0000313" key="8">
    <source>
        <dbReference type="Proteomes" id="UP000823521"/>
    </source>
</evidence>
<proteinExistence type="predicted"/>
<evidence type="ECO:0000256" key="2">
    <source>
        <dbReference type="ARBA" id="ARBA00022741"/>
    </source>
</evidence>
<dbReference type="EMBL" id="WVUH01000448">
    <property type="protein sequence ID" value="MBO4210293.1"/>
    <property type="molecule type" value="Genomic_DNA"/>
</dbReference>
<keyword evidence="8" id="KW-1185">Reference proteome</keyword>
<keyword evidence="4" id="KW-0342">GTP-binding</keyword>
<evidence type="ECO:0000256" key="4">
    <source>
        <dbReference type="ARBA" id="ARBA00023134"/>
    </source>
</evidence>
<evidence type="ECO:0000256" key="1">
    <source>
        <dbReference type="ARBA" id="ARBA00004370"/>
    </source>
</evidence>
<dbReference type="InterPro" id="IPR027417">
    <property type="entry name" value="P-loop_NTPase"/>
</dbReference>
<name>A0ABS3W0L1_MICEH</name>
<protein>
    <recommendedName>
        <fullName evidence="6">Dynamin N-terminal domain-containing protein</fullName>
    </recommendedName>
</protein>
<organism evidence="7 8">
    <name type="scientific">Micromonospora echinofusca</name>
    <dbReference type="NCBI Taxonomy" id="47858"/>
    <lineage>
        <taxon>Bacteria</taxon>
        <taxon>Bacillati</taxon>
        <taxon>Actinomycetota</taxon>
        <taxon>Actinomycetes</taxon>
        <taxon>Micromonosporales</taxon>
        <taxon>Micromonosporaceae</taxon>
        <taxon>Micromonospora</taxon>
    </lineage>
</organism>
<keyword evidence="2" id="KW-0547">Nucleotide-binding</keyword>
<sequence>MGCCDTVLPRVGADLAGAVRQVRDRLAAPVCLAVAGRLNAGKSTLVNALVGRRVAPTSPVECTRLVTRYRYGPTDGVQVVDRAGARTPVPVDDDTLVPQRVPVPWAQVAYLDVTVSSDRLRAVTVVDTPGLASTDRQVSDVTRRFLHGDVDADSVAAVDAADAVLHVLTGAVGVDDVTVGGDPLTAVGVLTRVDTLIDAGGDPWPVAQALADRQARRLAHALADVVPVAGLLAETAHTGGLAGADLAALRALAALPAGQRRLLTTSADWFTGRDAPVPAGARRRLLRLLDLHGVALTVGWLTADPEMDATVLVDRLGRASGLPRVRDRLDDVVRHRADLVKAARAVEALRQLAGRATDPTDRTVLTDAVEDLLADPGQHRLRLVQAARQVTSGQVDLPEPMRRELIRLVTSTDVRWILDTGDVDTGTAADAAVTAAGRWRRFAVVAASPAQARVADLAGRGFHLLARQVDR</sequence>
<evidence type="ECO:0000256" key="5">
    <source>
        <dbReference type="ARBA" id="ARBA00023136"/>
    </source>
</evidence>
<accession>A0ABS3W0L1</accession>
<keyword evidence="5" id="KW-0472">Membrane</keyword>
<evidence type="ECO:0000259" key="6">
    <source>
        <dbReference type="Pfam" id="PF00350"/>
    </source>
</evidence>
<evidence type="ECO:0000256" key="3">
    <source>
        <dbReference type="ARBA" id="ARBA00022801"/>
    </source>
</evidence>
<dbReference type="SUPFAM" id="SSF52540">
    <property type="entry name" value="P-loop containing nucleoside triphosphate hydrolases"/>
    <property type="match status" value="1"/>
</dbReference>
<dbReference type="PANTHER" id="PTHR10465">
    <property type="entry name" value="TRANSMEMBRANE GTPASE FZO1"/>
    <property type="match status" value="1"/>
</dbReference>
<keyword evidence="3" id="KW-0378">Hydrolase</keyword>
<dbReference type="Pfam" id="PF00350">
    <property type="entry name" value="Dynamin_N"/>
    <property type="match status" value="1"/>
</dbReference>
<evidence type="ECO:0000313" key="7">
    <source>
        <dbReference type="EMBL" id="MBO4210293.1"/>
    </source>
</evidence>